<dbReference type="EMBL" id="BJVY01000004">
    <property type="protein sequence ID" value="GEL69238.1"/>
    <property type="molecule type" value="Genomic_DNA"/>
</dbReference>
<name>A0A511H6S2_9BACT</name>
<gene>
    <name evidence="1" type="ORF">MVI01_10220</name>
</gene>
<accession>A0A511H6S2</accession>
<dbReference type="AlphaFoldDB" id="A0A511H6S2"/>
<proteinExistence type="predicted"/>
<reference evidence="1 2" key="1">
    <citation type="submission" date="2019-07" db="EMBL/GenBank/DDBJ databases">
        <title>Whole genome shotgun sequence of Myxococcus virescens NBRC 100334.</title>
        <authorList>
            <person name="Hosoyama A."/>
            <person name="Uohara A."/>
            <person name="Ohji S."/>
            <person name="Ichikawa N."/>
        </authorList>
    </citation>
    <scope>NUCLEOTIDE SEQUENCE [LARGE SCALE GENOMIC DNA]</scope>
    <source>
        <strain evidence="1 2">NBRC 100334</strain>
    </source>
</reference>
<organism evidence="1 2">
    <name type="scientific">Myxococcus virescens</name>
    <dbReference type="NCBI Taxonomy" id="83456"/>
    <lineage>
        <taxon>Bacteria</taxon>
        <taxon>Pseudomonadati</taxon>
        <taxon>Myxococcota</taxon>
        <taxon>Myxococcia</taxon>
        <taxon>Myxococcales</taxon>
        <taxon>Cystobacterineae</taxon>
        <taxon>Myxococcaceae</taxon>
        <taxon>Myxococcus</taxon>
    </lineage>
</organism>
<protein>
    <submittedName>
        <fullName evidence="1">Uncharacterized protein</fullName>
    </submittedName>
</protein>
<evidence type="ECO:0000313" key="2">
    <source>
        <dbReference type="Proteomes" id="UP000321224"/>
    </source>
</evidence>
<comment type="caution">
    <text evidence="1">The sequence shown here is derived from an EMBL/GenBank/DDBJ whole genome shotgun (WGS) entry which is preliminary data.</text>
</comment>
<dbReference type="Proteomes" id="UP000321224">
    <property type="component" value="Unassembled WGS sequence"/>
</dbReference>
<evidence type="ECO:0000313" key="1">
    <source>
        <dbReference type="EMBL" id="GEL69238.1"/>
    </source>
</evidence>
<sequence>MPPGENAGDTAHPQVTGITSHHHECVWRRIRSTRCRTLRWPEARHPHRLPATHRAAALAGGPAFGALEVVGGRDTRGERLRRQQRHELPGFQAVIAPPPGEKGCTHLVRVSSPVAWMDSGGSRPVIAKGNLRAFQRTNAGPWFSWRRWDEMGANRLCACAMVVTPRDAGVSETLRNRETGAPTPATSRTAAHALARLPRMHSP</sequence>